<evidence type="ECO:0000313" key="11">
    <source>
        <dbReference type="Proteomes" id="UP000753908"/>
    </source>
</evidence>
<feature type="transmembrane region" description="Helical" evidence="8">
    <location>
        <begin position="71"/>
        <end position="94"/>
    </location>
</feature>
<evidence type="ECO:0000313" key="10">
    <source>
        <dbReference type="EMBL" id="MBW4548259.1"/>
    </source>
</evidence>
<name>A0A951PSU6_9CYAN</name>
<feature type="transmembrane region" description="Helical" evidence="8">
    <location>
        <begin position="130"/>
        <end position="149"/>
    </location>
</feature>
<keyword evidence="2 8" id="KW-0813">Transport</keyword>
<dbReference type="EMBL" id="JAHHIF010000057">
    <property type="protein sequence ID" value="MBW4548259.1"/>
    <property type="molecule type" value="Genomic_DNA"/>
</dbReference>
<dbReference type="GO" id="GO:0006811">
    <property type="term" value="P:monoatomic ion transport"/>
    <property type="evidence" value="ECO:0007669"/>
    <property type="project" value="UniProtKB-KW"/>
</dbReference>
<evidence type="ECO:0000256" key="4">
    <source>
        <dbReference type="ARBA" id="ARBA00022692"/>
    </source>
</evidence>
<evidence type="ECO:0000256" key="7">
    <source>
        <dbReference type="ARBA" id="ARBA00023136"/>
    </source>
</evidence>
<dbReference type="InterPro" id="IPR035906">
    <property type="entry name" value="MetI-like_sf"/>
</dbReference>
<feature type="domain" description="ABC transmembrane type-1" evidence="9">
    <location>
        <begin position="64"/>
        <end position="244"/>
    </location>
</feature>
<evidence type="ECO:0000259" key="9">
    <source>
        <dbReference type="PROSITE" id="PS50928"/>
    </source>
</evidence>
<feature type="transmembrane region" description="Helical" evidence="8">
    <location>
        <begin position="14"/>
        <end position="35"/>
    </location>
</feature>
<feature type="transmembrane region" description="Helical" evidence="8">
    <location>
        <begin position="169"/>
        <end position="187"/>
    </location>
</feature>
<dbReference type="PANTHER" id="PTHR30151:SF38">
    <property type="entry name" value="ALIPHATIC SULFONATES TRANSPORT PERMEASE PROTEIN SSUC-RELATED"/>
    <property type="match status" value="1"/>
</dbReference>
<keyword evidence="6" id="KW-0406">Ion transport</keyword>
<dbReference type="Gene3D" id="1.10.3720.10">
    <property type="entry name" value="MetI-like"/>
    <property type="match status" value="1"/>
</dbReference>
<evidence type="ECO:0000256" key="2">
    <source>
        <dbReference type="ARBA" id="ARBA00022448"/>
    </source>
</evidence>
<dbReference type="Proteomes" id="UP000753908">
    <property type="component" value="Unassembled WGS sequence"/>
</dbReference>
<evidence type="ECO:0000256" key="8">
    <source>
        <dbReference type="RuleBase" id="RU363032"/>
    </source>
</evidence>
<comment type="similarity">
    <text evidence="8">Belongs to the binding-protein-dependent transport system permease family.</text>
</comment>
<protein>
    <submittedName>
        <fullName evidence="10">Aliphatic sulfonate ABC transporter permease SsuC</fullName>
    </submittedName>
</protein>
<dbReference type="SUPFAM" id="SSF161098">
    <property type="entry name" value="MetI-like"/>
    <property type="match status" value="1"/>
</dbReference>
<dbReference type="PANTHER" id="PTHR30151">
    <property type="entry name" value="ALKANE SULFONATE ABC TRANSPORTER-RELATED, MEMBRANE SUBUNIT"/>
    <property type="match status" value="1"/>
</dbReference>
<feature type="transmembrane region" description="Helical" evidence="8">
    <location>
        <begin position="106"/>
        <end position="124"/>
    </location>
</feature>
<reference evidence="10" key="2">
    <citation type="journal article" date="2022" name="Microbiol. Resour. Announc.">
        <title>Metagenome Sequencing to Explore Phylogenomics of Terrestrial Cyanobacteria.</title>
        <authorList>
            <person name="Ward R.D."/>
            <person name="Stajich J.E."/>
            <person name="Johansen J.R."/>
            <person name="Huntemann M."/>
            <person name="Clum A."/>
            <person name="Foster B."/>
            <person name="Foster B."/>
            <person name="Roux S."/>
            <person name="Palaniappan K."/>
            <person name="Varghese N."/>
            <person name="Mukherjee S."/>
            <person name="Reddy T.B.K."/>
            <person name="Daum C."/>
            <person name="Copeland A."/>
            <person name="Chen I.A."/>
            <person name="Ivanova N.N."/>
            <person name="Kyrpides N.C."/>
            <person name="Shapiro N."/>
            <person name="Eloe-Fadrosh E.A."/>
            <person name="Pietrasiak N."/>
        </authorList>
    </citation>
    <scope>NUCLEOTIDE SEQUENCE</scope>
    <source>
        <strain evidence="10">CPER-KK1</strain>
    </source>
</reference>
<keyword evidence="7 8" id="KW-0472">Membrane</keyword>
<dbReference type="CDD" id="cd06261">
    <property type="entry name" value="TM_PBP2"/>
    <property type="match status" value="1"/>
</dbReference>
<keyword evidence="5 8" id="KW-1133">Transmembrane helix</keyword>
<evidence type="ECO:0000256" key="6">
    <source>
        <dbReference type="ARBA" id="ARBA00023065"/>
    </source>
</evidence>
<gene>
    <name evidence="10" type="primary">ssuC</name>
    <name evidence="10" type="ORF">KME25_28025</name>
</gene>
<keyword evidence="4 8" id="KW-0812">Transmembrane</keyword>
<evidence type="ECO:0000256" key="1">
    <source>
        <dbReference type="ARBA" id="ARBA00004429"/>
    </source>
</evidence>
<feature type="transmembrane region" description="Helical" evidence="8">
    <location>
        <begin position="225"/>
        <end position="247"/>
    </location>
</feature>
<accession>A0A951PSU6</accession>
<dbReference type="PROSITE" id="PS50928">
    <property type="entry name" value="ABC_TM1"/>
    <property type="match status" value="1"/>
</dbReference>
<proteinExistence type="inferred from homology"/>
<dbReference type="GO" id="GO:0005886">
    <property type="term" value="C:plasma membrane"/>
    <property type="evidence" value="ECO:0007669"/>
    <property type="project" value="UniProtKB-SubCell"/>
</dbReference>
<evidence type="ECO:0000256" key="3">
    <source>
        <dbReference type="ARBA" id="ARBA00022475"/>
    </source>
</evidence>
<comment type="caution">
    <text evidence="10">The sequence shown here is derived from an EMBL/GenBank/DDBJ whole genome shotgun (WGS) entry which is preliminary data.</text>
</comment>
<comment type="subcellular location">
    <subcellularLocation>
        <location evidence="1">Cell inner membrane</location>
        <topology evidence="1">Multi-pass membrane protein</topology>
    </subcellularLocation>
    <subcellularLocation>
        <location evidence="8">Cell membrane</location>
        <topology evidence="8">Multi-pass membrane protein</topology>
    </subcellularLocation>
</comment>
<dbReference type="InterPro" id="IPR000515">
    <property type="entry name" value="MetI-like"/>
</dbReference>
<keyword evidence="3" id="KW-1003">Cell membrane</keyword>
<reference evidence="10" key="1">
    <citation type="submission" date="2021-05" db="EMBL/GenBank/DDBJ databases">
        <authorList>
            <person name="Pietrasiak N."/>
            <person name="Ward R."/>
            <person name="Stajich J.E."/>
            <person name="Kurbessoian T."/>
        </authorList>
    </citation>
    <scope>NUCLEOTIDE SEQUENCE</scope>
    <source>
        <strain evidence="10">CPER-KK1</strain>
    </source>
</reference>
<sequence>MNNKWLKNKRVQQLIPWAVPVLLIVLWQFFVQVGWLSTRVLPAPTGVLQAGIQLAKSGELFRHIGVSTWRAFLGFAIGGGIGLVLGLLNGIFPISEKLLDTSIQMIRNVPHLALIPLVILWFGIGEESKLFLVALGVMFPIYLNTYHGIRTVEPGLIEMGKVYGLKPAALFWQIILPGALPSILVGVRYALGIMWLTLIVAETIAADSGIGYMAMNAREFMQTDVVVLSILIYALLGKLADTAARILEEKWLAWHPNYQLA</sequence>
<organism evidence="10 11">
    <name type="scientific">Symplocastrum torsivum CPER-KK1</name>
    <dbReference type="NCBI Taxonomy" id="450513"/>
    <lineage>
        <taxon>Bacteria</taxon>
        <taxon>Bacillati</taxon>
        <taxon>Cyanobacteriota</taxon>
        <taxon>Cyanophyceae</taxon>
        <taxon>Oscillatoriophycideae</taxon>
        <taxon>Oscillatoriales</taxon>
        <taxon>Microcoleaceae</taxon>
        <taxon>Symplocastrum</taxon>
    </lineage>
</organism>
<evidence type="ECO:0000256" key="5">
    <source>
        <dbReference type="ARBA" id="ARBA00022989"/>
    </source>
</evidence>
<dbReference type="Pfam" id="PF00528">
    <property type="entry name" value="BPD_transp_1"/>
    <property type="match status" value="1"/>
</dbReference>
<dbReference type="NCBIfam" id="NF008470">
    <property type="entry name" value="PRK11365.1"/>
    <property type="match status" value="1"/>
</dbReference>
<dbReference type="FunFam" id="1.10.3720.10:FF:000003">
    <property type="entry name" value="Aliphatic sulfonate ABC transporter permease"/>
    <property type="match status" value="1"/>
</dbReference>
<dbReference type="AlphaFoldDB" id="A0A951PSU6"/>
<dbReference type="GO" id="GO:0042918">
    <property type="term" value="P:alkanesulfonate transmembrane transport"/>
    <property type="evidence" value="ECO:0007669"/>
    <property type="project" value="UniProtKB-ARBA"/>
</dbReference>